<dbReference type="EMBL" id="CP090896">
    <property type="protein sequence ID" value="ULT82700.1"/>
    <property type="molecule type" value="Genomic_DNA"/>
</dbReference>
<accession>A0AAE8ZY79</accession>
<evidence type="ECO:0000256" key="2">
    <source>
        <dbReference type="SAM" id="Phobius"/>
    </source>
</evidence>
<feature type="transmembrane region" description="Helical" evidence="2">
    <location>
        <begin position="86"/>
        <end position="107"/>
    </location>
</feature>
<reference evidence="3 4" key="1">
    <citation type="submission" date="2022-05" db="EMBL/GenBank/DDBJ databases">
        <title>Chromosome-level reference genomes for two strains of Caenorhabditis briggsae: an improved platform for comparative genomics.</title>
        <authorList>
            <person name="Stevens L."/>
            <person name="Andersen E.C."/>
        </authorList>
    </citation>
    <scope>NUCLEOTIDE SEQUENCE [LARGE SCALE GENOMIC DNA]</scope>
    <source>
        <strain evidence="3">QX1410_ONT</strain>
        <tissue evidence="3">Whole-organism</tissue>
    </source>
</reference>
<organism evidence="3 4">
    <name type="scientific">Caenorhabditis briggsae</name>
    <dbReference type="NCBI Taxonomy" id="6238"/>
    <lineage>
        <taxon>Eukaryota</taxon>
        <taxon>Metazoa</taxon>
        <taxon>Ecdysozoa</taxon>
        <taxon>Nematoda</taxon>
        <taxon>Chromadorea</taxon>
        <taxon>Rhabditida</taxon>
        <taxon>Rhabditina</taxon>
        <taxon>Rhabditomorpha</taxon>
        <taxon>Rhabditoidea</taxon>
        <taxon>Rhabditidae</taxon>
        <taxon>Peloderinae</taxon>
        <taxon>Caenorhabditis</taxon>
    </lineage>
</organism>
<keyword evidence="2" id="KW-0472">Membrane</keyword>
<dbReference type="KEGG" id="cbr:CBG_05013"/>
<gene>
    <name evidence="3" type="ORF">L3Y34_012145</name>
</gene>
<feature type="transmembrane region" description="Helical" evidence="2">
    <location>
        <begin position="26"/>
        <end position="46"/>
    </location>
</feature>
<dbReference type="AlphaFoldDB" id="A0AAE8ZY79"/>
<feature type="region of interest" description="Disordered" evidence="1">
    <location>
        <begin position="176"/>
        <end position="197"/>
    </location>
</feature>
<keyword evidence="2" id="KW-0812">Transmembrane</keyword>
<keyword evidence="2" id="KW-1133">Transmembrane helix</keyword>
<evidence type="ECO:0000313" key="4">
    <source>
        <dbReference type="Proteomes" id="UP000827892"/>
    </source>
</evidence>
<evidence type="ECO:0000313" key="3">
    <source>
        <dbReference type="EMBL" id="ULT82700.1"/>
    </source>
</evidence>
<feature type="transmembrane region" description="Helical" evidence="2">
    <location>
        <begin position="52"/>
        <end position="74"/>
    </location>
</feature>
<protein>
    <submittedName>
        <fullName evidence="3">Uncharacterized protein</fullName>
    </submittedName>
</protein>
<feature type="compositionally biased region" description="Basic and acidic residues" evidence="1">
    <location>
        <begin position="185"/>
        <end position="197"/>
    </location>
</feature>
<name>A0AAE8ZY79_CAEBR</name>
<evidence type="ECO:0000256" key="1">
    <source>
        <dbReference type="SAM" id="MobiDB-lite"/>
    </source>
</evidence>
<dbReference type="Proteomes" id="UP000827892">
    <property type="component" value="Chromosome X"/>
</dbReference>
<proteinExistence type="predicted"/>
<sequence length="197" mass="22324">METLRAAMEQETNAAALKKIQVYNFYVVKSIEFGLLISYVLFLATLGQYCPYMYKLNLSAGGFVIFNIIMAWILKRMKREYCSLQVFLLLVHLFWMVYCFLHGLSMLTTTTCSMEDYYLDVRESATGAAKFDESIAVIGIGAQAIFGFTLRIQLHRFCGHFKASFVPVQGVIESTDTDSENECPAVKRENPAVKKGE</sequence>